<feature type="transmembrane region" description="Helical" evidence="1">
    <location>
        <begin position="44"/>
        <end position="68"/>
    </location>
</feature>
<sequence length="73" mass="7873">MAAISLSYLTSAVNARAFLRFLLSSRATRIRYRLTSTLTRCGVFACRAALVAFLGVLLAFSLASKLFIAGGVR</sequence>
<dbReference type="AlphaFoldDB" id="A0A9D1R166"/>
<keyword evidence="1" id="KW-1133">Transmembrane helix</keyword>
<keyword evidence="1" id="KW-0472">Membrane</keyword>
<name>A0A9D1R166_9BACT</name>
<dbReference type="EMBL" id="DXGI01000131">
    <property type="protein sequence ID" value="HIW78236.1"/>
    <property type="molecule type" value="Genomic_DNA"/>
</dbReference>
<reference evidence="2" key="1">
    <citation type="journal article" date="2021" name="PeerJ">
        <title>Extensive microbial diversity within the chicken gut microbiome revealed by metagenomics and culture.</title>
        <authorList>
            <person name="Gilroy R."/>
            <person name="Ravi A."/>
            <person name="Getino M."/>
            <person name="Pursley I."/>
            <person name="Horton D.L."/>
            <person name="Alikhan N.F."/>
            <person name="Baker D."/>
            <person name="Gharbi K."/>
            <person name="Hall N."/>
            <person name="Watson M."/>
            <person name="Adriaenssens E.M."/>
            <person name="Foster-Nyarko E."/>
            <person name="Jarju S."/>
            <person name="Secka A."/>
            <person name="Antonio M."/>
            <person name="Oren A."/>
            <person name="Chaudhuri R.R."/>
            <person name="La Ragione R."/>
            <person name="Hildebrand F."/>
            <person name="Pallen M.J."/>
        </authorList>
    </citation>
    <scope>NUCLEOTIDE SEQUENCE</scope>
    <source>
        <strain evidence="2">ChiSxjej5B17-1746</strain>
    </source>
</reference>
<organism evidence="2 3">
    <name type="scientific">Candidatus Bilophila faecipullorum</name>
    <dbReference type="NCBI Taxonomy" id="2838482"/>
    <lineage>
        <taxon>Bacteria</taxon>
        <taxon>Pseudomonadati</taxon>
        <taxon>Thermodesulfobacteriota</taxon>
        <taxon>Desulfovibrionia</taxon>
        <taxon>Desulfovibrionales</taxon>
        <taxon>Desulfovibrionaceae</taxon>
        <taxon>Bilophila</taxon>
    </lineage>
</organism>
<proteinExistence type="predicted"/>
<accession>A0A9D1R166</accession>
<comment type="caution">
    <text evidence="2">The sequence shown here is derived from an EMBL/GenBank/DDBJ whole genome shotgun (WGS) entry which is preliminary data.</text>
</comment>
<keyword evidence="1" id="KW-0812">Transmembrane</keyword>
<gene>
    <name evidence="2" type="ORF">H9874_03720</name>
</gene>
<reference evidence="2" key="2">
    <citation type="submission" date="2021-04" db="EMBL/GenBank/DDBJ databases">
        <authorList>
            <person name="Gilroy R."/>
        </authorList>
    </citation>
    <scope>NUCLEOTIDE SEQUENCE</scope>
    <source>
        <strain evidence="2">ChiSxjej5B17-1746</strain>
    </source>
</reference>
<evidence type="ECO:0000313" key="2">
    <source>
        <dbReference type="EMBL" id="HIW78236.1"/>
    </source>
</evidence>
<protein>
    <submittedName>
        <fullName evidence="2">Uncharacterized protein</fullName>
    </submittedName>
</protein>
<dbReference type="Proteomes" id="UP000824264">
    <property type="component" value="Unassembled WGS sequence"/>
</dbReference>
<evidence type="ECO:0000313" key="3">
    <source>
        <dbReference type="Proteomes" id="UP000824264"/>
    </source>
</evidence>
<evidence type="ECO:0000256" key="1">
    <source>
        <dbReference type="SAM" id="Phobius"/>
    </source>
</evidence>